<accession>A0A914ICS3</accession>
<evidence type="ECO:0000313" key="2">
    <source>
        <dbReference type="WBParaSite" id="Gr19_v10_g9007.t1"/>
    </source>
</evidence>
<keyword evidence="1" id="KW-1185">Reference proteome</keyword>
<proteinExistence type="predicted"/>
<dbReference type="WBParaSite" id="Gr19_v10_g9007.t1">
    <property type="protein sequence ID" value="Gr19_v10_g9007.t1"/>
    <property type="gene ID" value="Gr19_v10_g9007"/>
</dbReference>
<protein>
    <submittedName>
        <fullName evidence="2">Uncharacterized protein</fullName>
    </submittedName>
</protein>
<reference evidence="2" key="1">
    <citation type="submission" date="2022-11" db="UniProtKB">
        <authorList>
            <consortium name="WormBaseParasite"/>
        </authorList>
    </citation>
    <scope>IDENTIFICATION</scope>
</reference>
<dbReference type="AlphaFoldDB" id="A0A914ICS3"/>
<dbReference type="Proteomes" id="UP000887572">
    <property type="component" value="Unplaced"/>
</dbReference>
<evidence type="ECO:0000313" key="1">
    <source>
        <dbReference type="Proteomes" id="UP000887572"/>
    </source>
</evidence>
<organism evidence="1 2">
    <name type="scientific">Globodera rostochiensis</name>
    <name type="common">Golden nematode worm</name>
    <name type="synonym">Heterodera rostochiensis</name>
    <dbReference type="NCBI Taxonomy" id="31243"/>
    <lineage>
        <taxon>Eukaryota</taxon>
        <taxon>Metazoa</taxon>
        <taxon>Ecdysozoa</taxon>
        <taxon>Nematoda</taxon>
        <taxon>Chromadorea</taxon>
        <taxon>Rhabditida</taxon>
        <taxon>Tylenchina</taxon>
        <taxon>Tylenchomorpha</taxon>
        <taxon>Tylenchoidea</taxon>
        <taxon>Heteroderidae</taxon>
        <taxon>Heteroderinae</taxon>
        <taxon>Globodera</taxon>
    </lineage>
</organism>
<name>A0A914ICS3_GLORO</name>
<sequence>MQRIAKFELLEDYFGELNVSDLVNIVKIELEFYERLSAENCNDKSLPFFDEAVRIDWNVWKEFYVPQKSAKKEDDLEEFLEVNLEAQLFELYFRLRHDSLRLFTAKILTEPSKKVEKIQRTKFGHFSLCRIVSMSRNGPTNLAYLIIGWK</sequence>